<dbReference type="AlphaFoldDB" id="A0A2U8VW50"/>
<dbReference type="RefSeq" id="WP_109953240.1">
    <property type="nucleotide sequence ID" value="NZ_CP029551.1"/>
</dbReference>
<dbReference type="OrthoDB" id="9808195at2"/>
<dbReference type="EMBL" id="CP029551">
    <property type="protein sequence ID" value="AWN38079.1"/>
    <property type="molecule type" value="Genomic_DNA"/>
</dbReference>
<dbReference type="PANTHER" id="PTHR32494">
    <property type="entry name" value="ALLANTOATE DEIMINASE-RELATED"/>
    <property type="match status" value="1"/>
</dbReference>
<dbReference type="PANTHER" id="PTHR32494:SF5">
    <property type="entry name" value="ALLANTOATE AMIDOHYDROLASE"/>
    <property type="match status" value="1"/>
</dbReference>
<dbReference type="NCBIfam" id="NF006769">
    <property type="entry name" value="PRK09290.1-3"/>
    <property type="match status" value="1"/>
</dbReference>
<keyword evidence="6" id="KW-1185">Reference proteome</keyword>
<dbReference type="Pfam" id="PF01546">
    <property type="entry name" value="Peptidase_M20"/>
    <property type="match status" value="1"/>
</dbReference>
<keyword evidence="3" id="KW-0479">Metal-binding</keyword>
<accession>A0A2U8VW50</accession>
<feature type="domain" description="Peptidase M20 dimerisation" evidence="4">
    <location>
        <begin position="219"/>
        <end position="318"/>
    </location>
</feature>
<dbReference type="SUPFAM" id="SSF53187">
    <property type="entry name" value="Zn-dependent exopeptidases"/>
    <property type="match status" value="1"/>
</dbReference>
<feature type="binding site" evidence="3">
    <location>
        <position position="198"/>
    </location>
    <ligand>
        <name>Zn(2+)</name>
        <dbReference type="ChEBI" id="CHEBI:29105"/>
        <label>1</label>
    </ligand>
</feature>
<dbReference type="CDD" id="cd03884">
    <property type="entry name" value="M20_bAS"/>
    <property type="match status" value="1"/>
</dbReference>
<dbReference type="Pfam" id="PF07687">
    <property type="entry name" value="M20_dimer"/>
    <property type="match status" value="1"/>
</dbReference>
<evidence type="ECO:0000256" key="2">
    <source>
        <dbReference type="ARBA" id="ARBA00022801"/>
    </source>
</evidence>
<dbReference type="KEGG" id="meti:DK427_21995"/>
<organism evidence="5 6">
    <name type="scientific">Methylobacterium radiodurans</name>
    <dbReference type="NCBI Taxonomy" id="2202828"/>
    <lineage>
        <taxon>Bacteria</taxon>
        <taxon>Pseudomonadati</taxon>
        <taxon>Pseudomonadota</taxon>
        <taxon>Alphaproteobacteria</taxon>
        <taxon>Hyphomicrobiales</taxon>
        <taxon>Methylobacteriaceae</taxon>
        <taxon>Methylobacterium</taxon>
    </lineage>
</organism>
<keyword evidence="2 5" id="KW-0378">Hydrolase</keyword>
<sequence>MSVETPTKTHNLRVDGSRLWSTLMETARFGATPAGGINRLTLSEEDRAVRDWFRDACEAAGLEVGTDALGTQFALRRGRDMSRKPVACGSHLDTQPTGGKFDGILGVLAGLEVMRSLNDAGIETEAPLLLVNWTNEEGSRFAPAMMASAAYAGEFTTEEILQKRDAKGVSVSEALESIGYQGGEPVGAREIGAFVELHIEQGPILEAEGRTIGVVEGGQGIAWFDGTVTGFESHAGTTPMPRRRDAMLGLAEFALAVERIALAHAPSAVATMGEAEIVSPSRNVVPGQIRFTLDVRDPASAVLDALEAALNEAAAEIGARRNLSLELTRIWRKEPVPFHPRLVAAVDGAAEGLGLSRRRIISGAGHDACNLAGLMPAAMIFVPCKDGVSHNESESATSADCAAGADVLLHTLLTLANAPMDDQPLGKPMAE</sequence>
<dbReference type="InterPro" id="IPR002933">
    <property type="entry name" value="Peptidase_M20"/>
</dbReference>
<dbReference type="InterPro" id="IPR010158">
    <property type="entry name" value="Amidase_Cbmase"/>
</dbReference>
<dbReference type="Gene3D" id="3.30.70.360">
    <property type="match status" value="1"/>
</dbReference>
<feature type="binding site" evidence="3">
    <location>
        <position position="91"/>
    </location>
    <ligand>
        <name>Zn(2+)</name>
        <dbReference type="ChEBI" id="CHEBI:29105"/>
        <label>1</label>
    </ligand>
</feature>
<comment type="similarity">
    <text evidence="1">Belongs to the peptidase M20 family.</text>
</comment>
<evidence type="ECO:0000313" key="5">
    <source>
        <dbReference type="EMBL" id="AWN38079.1"/>
    </source>
</evidence>
<feature type="binding site" evidence="3">
    <location>
        <position position="137"/>
    </location>
    <ligand>
        <name>Zn(2+)</name>
        <dbReference type="ChEBI" id="CHEBI:29105"/>
        <label>2</label>
    </ligand>
</feature>
<dbReference type="GO" id="GO:0046872">
    <property type="term" value="F:metal ion binding"/>
    <property type="evidence" value="ECO:0007669"/>
    <property type="project" value="UniProtKB-KW"/>
</dbReference>
<comment type="cofactor">
    <cofactor evidence="3">
        <name>Zn(2+)</name>
        <dbReference type="ChEBI" id="CHEBI:29105"/>
    </cofactor>
    <text evidence="3">Binds 2 Zn(2+) ions per subunit.</text>
</comment>
<dbReference type="InterPro" id="IPR036264">
    <property type="entry name" value="Bact_exopeptidase_dim_dom"/>
</dbReference>
<gene>
    <name evidence="5" type="ORF">DK427_21995</name>
</gene>
<evidence type="ECO:0000313" key="6">
    <source>
        <dbReference type="Proteomes" id="UP000246058"/>
    </source>
</evidence>
<dbReference type="SUPFAM" id="SSF55031">
    <property type="entry name" value="Bacterial exopeptidase dimerisation domain"/>
    <property type="match status" value="1"/>
</dbReference>
<feature type="binding site" evidence="3">
    <location>
        <position position="390"/>
    </location>
    <ligand>
        <name>Zn(2+)</name>
        <dbReference type="ChEBI" id="CHEBI:29105"/>
        <label>2</label>
    </ligand>
</feature>
<evidence type="ECO:0000259" key="4">
    <source>
        <dbReference type="Pfam" id="PF07687"/>
    </source>
</evidence>
<evidence type="ECO:0000256" key="3">
    <source>
        <dbReference type="PIRSR" id="PIRSR001235-1"/>
    </source>
</evidence>
<feature type="binding site" evidence="3">
    <location>
        <position position="102"/>
    </location>
    <ligand>
        <name>Zn(2+)</name>
        <dbReference type="ChEBI" id="CHEBI:29105"/>
        <label>1</label>
    </ligand>
</feature>
<keyword evidence="3" id="KW-0862">Zinc</keyword>
<dbReference type="GO" id="GO:0016813">
    <property type="term" value="F:hydrolase activity, acting on carbon-nitrogen (but not peptide) bonds, in linear amidines"/>
    <property type="evidence" value="ECO:0007669"/>
    <property type="project" value="InterPro"/>
</dbReference>
<dbReference type="InterPro" id="IPR011650">
    <property type="entry name" value="Peptidase_M20_dimer"/>
</dbReference>
<name>A0A2U8VW50_9HYPH</name>
<reference evidence="5 6" key="1">
    <citation type="submission" date="2018-05" db="EMBL/GenBank/DDBJ databases">
        <title>Complete Genome Sequence of Methylobacterium sp. 17Sr1-43.</title>
        <authorList>
            <person name="Srinivasan S."/>
        </authorList>
    </citation>
    <scope>NUCLEOTIDE SEQUENCE [LARGE SCALE GENOMIC DNA]</scope>
    <source>
        <strain evidence="5 6">17Sr1-43</strain>
    </source>
</reference>
<dbReference type="Proteomes" id="UP000246058">
    <property type="component" value="Chromosome"/>
</dbReference>
<dbReference type="PIRSF" id="PIRSF001235">
    <property type="entry name" value="Amidase_carbamoylase"/>
    <property type="match status" value="1"/>
</dbReference>
<dbReference type="NCBIfam" id="NF006771">
    <property type="entry name" value="PRK09290.1-5"/>
    <property type="match status" value="1"/>
</dbReference>
<protein>
    <submittedName>
        <fullName evidence="5">Zn-dependent hydrolase</fullName>
    </submittedName>
</protein>
<dbReference type="Gene3D" id="3.40.630.10">
    <property type="entry name" value="Zn peptidases"/>
    <property type="match status" value="1"/>
</dbReference>
<evidence type="ECO:0000256" key="1">
    <source>
        <dbReference type="ARBA" id="ARBA00006153"/>
    </source>
</evidence>
<proteinExistence type="inferred from homology"/>
<dbReference type="NCBIfam" id="TIGR01879">
    <property type="entry name" value="hydantase"/>
    <property type="match status" value="1"/>
</dbReference>
<feature type="binding site" evidence="3">
    <location>
        <position position="102"/>
    </location>
    <ligand>
        <name>Zn(2+)</name>
        <dbReference type="ChEBI" id="CHEBI:29105"/>
        <label>2</label>
    </ligand>
</feature>